<evidence type="ECO:0000313" key="3">
    <source>
        <dbReference type="Proteomes" id="UP001596203"/>
    </source>
</evidence>
<dbReference type="EMBL" id="JBHSPR010000008">
    <property type="protein sequence ID" value="MFC6016989.1"/>
    <property type="molecule type" value="Genomic_DNA"/>
</dbReference>
<dbReference type="SUPFAM" id="SSF69118">
    <property type="entry name" value="AhpD-like"/>
    <property type="match status" value="1"/>
</dbReference>
<dbReference type="InterPro" id="IPR003779">
    <property type="entry name" value="CMD-like"/>
</dbReference>
<keyword evidence="3" id="KW-1185">Reference proteome</keyword>
<gene>
    <name evidence="2" type="ORF">ACFP2T_12325</name>
</gene>
<proteinExistence type="predicted"/>
<dbReference type="RefSeq" id="WP_377420865.1">
    <property type="nucleotide sequence ID" value="NZ_JBHSPR010000008.1"/>
</dbReference>
<dbReference type="Proteomes" id="UP001596203">
    <property type="component" value="Unassembled WGS sequence"/>
</dbReference>
<comment type="caution">
    <text evidence="2">The sequence shown here is derived from an EMBL/GenBank/DDBJ whole genome shotgun (WGS) entry which is preliminary data.</text>
</comment>
<dbReference type="Pfam" id="PF02627">
    <property type="entry name" value="CMD"/>
    <property type="match status" value="1"/>
</dbReference>
<dbReference type="InterPro" id="IPR052512">
    <property type="entry name" value="4CMD/NDH-1_regulator"/>
</dbReference>
<organism evidence="2 3">
    <name type="scientific">Plantactinospora solaniradicis</name>
    <dbReference type="NCBI Taxonomy" id="1723736"/>
    <lineage>
        <taxon>Bacteria</taxon>
        <taxon>Bacillati</taxon>
        <taxon>Actinomycetota</taxon>
        <taxon>Actinomycetes</taxon>
        <taxon>Micromonosporales</taxon>
        <taxon>Micromonosporaceae</taxon>
        <taxon>Plantactinospora</taxon>
    </lineage>
</organism>
<reference evidence="3" key="1">
    <citation type="journal article" date="2019" name="Int. J. Syst. Evol. Microbiol.">
        <title>The Global Catalogue of Microorganisms (GCM) 10K type strain sequencing project: providing services to taxonomists for standard genome sequencing and annotation.</title>
        <authorList>
            <consortium name="The Broad Institute Genomics Platform"/>
            <consortium name="The Broad Institute Genome Sequencing Center for Infectious Disease"/>
            <person name="Wu L."/>
            <person name="Ma J."/>
        </authorList>
    </citation>
    <scope>NUCLEOTIDE SEQUENCE [LARGE SCALE GENOMIC DNA]</scope>
    <source>
        <strain evidence="3">ZS-35-S2</strain>
    </source>
</reference>
<evidence type="ECO:0000313" key="2">
    <source>
        <dbReference type="EMBL" id="MFC6016989.1"/>
    </source>
</evidence>
<name>A0ABW1K7K5_9ACTN</name>
<evidence type="ECO:0000259" key="1">
    <source>
        <dbReference type="Pfam" id="PF02627"/>
    </source>
</evidence>
<dbReference type="InterPro" id="IPR029032">
    <property type="entry name" value="AhpD-like"/>
</dbReference>
<sequence>MSGGNEPSRAQKMFGDFAPALVGLTDDVLFGQVWQRPELSPRDRSLITVASLLTSGSTEQLTIHLARARENGATETELIEAITHLTFYAGWPKAMSSMTIAKQVFGATGEEN</sequence>
<dbReference type="PANTHER" id="PTHR33570">
    <property type="entry name" value="4-CARBOXYMUCONOLACTONE DECARBOXYLASE FAMILY PROTEIN"/>
    <property type="match status" value="1"/>
</dbReference>
<dbReference type="Gene3D" id="1.20.1290.10">
    <property type="entry name" value="AhpD-like"/>
    <property type="match status" value="1"/>
</dbReference>
<feature type="domain" description="Carboxymuconolactone decarboxylase-like" evidence="1">
    <location>
        <begin position="20"/>
        <end position="102"/>
    </location>
</feature>
<accession>A0ABW1K7K5</accession>
<protein>
    <submittedName>
        <fullName evidence="2">Carboxymuconolactone decarboxylase family protein</fullName>
    </submittedName>
</protein>
<dbReference type="PANTHER" id="PTHR33570:SF9">
    <property type="entry name" value="BLL4600 PROTEIN"/>
    <property type="match status" value="1"/>
</dbReference>